<keyword evidence="4" id="KW-0378">Hydrolase</keyword>
<dbReference type="InterPro" id="IPR001764">
    <property type="entry name" value="Glyco_hydro_3_N"/>
</dbReference>
<dbReference type="InterPro" id="IPR036962">
    <property type="entry name" value="Glyco_hydro_3_N_sf"/>
</dbReference>
<dbReference type="Proteomes" id="UP000216074">
    <property type="component" value="Unassembled WGS sequence"/>
</dbReference>
<keyword evidence="8" id="KW-1185">Reference proteome</keyword>
<evidence type="ECO:0000259" key="6">
    <source>
        <dbReference type="Pfam" id="PF00933"/>
    </source>
</evidence>
<dbReference type="SUPFAM" id="SSF51445">
    <property type="entry name" value="(Trans)glycosidases"/>
    <property type="match status" value="1"/>
</dbReference>
<feature type="domain" description="Glycoside hydrolase family 3 N-terminal" evidence="6">
    <location>
        <begin position="115"/>
        <end position="438"/>
    </location>
</feature>
<organism evidence="7 8">
    <name type="scientific">Bifidobacterium hapali</name>
    <dbReference type="NCBI Taxonomy" id="1630172"/>
    <lineage>
        <taxon>Bacteria</taxon>
        <taxon>Bacillati</taxon>
        <taxon>Actinomycetota</taxon>
        <taxon>Actinomycetes</taxon>
        <taxon>Bifidobacteriales</taxon>
        <taxon>Bifidobacteriaceae</taxon>
        <taxon>Bifidobacterium</taxon>
    </lineage>
</organism>
<dbReference type="EC" id="3.2.1.52" evidence="3"/>
<gene>
    <name evidence="7" type="ORF">BHAP_1531</name>
</gene>
<dbReference type="AlphaFoldDB" id="A0A261FXC2"/>
<dbReference type="GO" id="GO:0004563">
    <property type="term" value="F:beta-N-acetylhexosaminidase activity"/>
    <property type="evidence" value="ECO:0007669"/>
    <property type="project" value="UniProtKB-EC"/>
</dbReference>
<evidence type="ECO:0000256" key="4">
    <source>
        <dbReference type="ARBA" id="ARBA00022801"/>
    </source>
</evidence>
<dbReference type="GO" id="GO:0009254">
    <property type="term" value="P:peptidoglycan turnover"/>
    <property type="evidence" value="ECO:0007669"/>
    <property type="project" value="TreeGrafter"/>
</dbReference>
<dbReference type="Gene3D" id="3.20.20.300">
    <property type="entry name" value="Glycoside hydrolase, family 3, N-terminal domain"/>
    <property type="match status" value="1"/>
</dbReference>
<dbReference type="PANTHER" id="PTHR30480:SF13">
    <property type="entry name" value="BETA-HEXOSAMINIDASE"/>
    <property type="match status" value="1"/>
</dbReference>
<comment type="similarity">
    <text evidence="2">Belongs to the glycosyl hydrolase 3 family.</text>
</comment>
<protein>
    <recommendedName>
        <fullName evidence="3">beta-N-acetylhexosaminidase</fullName>
        <ecNumber evidence="3">3.2.1.52</ecNumber>
    </recommendedName>
</protein>
<accession>A0A261FXC2</accession>
<dbReference type="PANTHER" id="PTHR30480">
    <property type="entry name" value="BETA-HEXOSAMINIDASE-RELATED"/>
    <property type="match status" value="1"/>
</dbReference>
<evidence type="ECO:0000256" key="1">
    <source>
        <dbReference type="ARBA" id="ARBA00001231"/>
    </source>
</evidence>
<evidence type="ECO:0000256" key="3">
    <source>
        <dbReference type="ARBA" id="ARBA00012663"/>
    </source>
</evidence>
<reference evidence="7 8" key="1">
    <citation type="journal article" date="2017" name="BMC Genomics">
        <title>Comparative genomic and phylogenomic analyses of the Bifidobacteriaceae family.</title>
        <authorList>
            <person name="Lugli G.A."/>
            <person name="Milani C."/>
            <person name="Turroni F."/>
            <person name="Duranti S."/>
            <person name="Mancabelli L."/>
            <person name="Mangifesta M."/>
            <person name="Ferrario C."/>
            <person name="Modesto M."/>
            <person name="Mattarelli P."/>
            <person name="Jiri K."/>
            <person name="van Sinderen D."/>
            <person name="Ventura M."/>
        </authorList>
    </citation>
    <scope>NUCLEOTIDE SEQUENCE [LARGE SCALE GENOMIC DNA]</scope>
    <source>
        <strain evidence="7 8">DSM 100202</strain>
    </source>
</reference>
<dbReference type="EMBL" id="MWWY01000028">
    <property type="protein sequence ID" value="OZG63812.1"/>
    <property type="molecule type" value="Genomic_DNA"/>
</dbReference>
<dbReference type="Pfam" id="PF00933">
    <property type="entry name" value="Glyco_hydro_3"/>
    <property type="match status" value="1"/>
</dbReference>
<evidence type="ECO:0000313" key="7">
    <source>
        <dbReference type="EMBL" id="OZG63812.1"/>
    </source>
</evidence>
<keyword evidence="5" id="KW-0326">Glycosidase</keyword>
<evidence type="ECO:0000256" key="2">
    <source>
        <dbReference type="ARBA" id="ARBA00005336"/>
    </source>
</evidence>
<dbReference type="InterPro" id="IPR017853">
    <property type="entry name" value="GH"/>
</dbReference>
<sequence>MGFFVAAGDCHTAWHDTHHISVIDKAVRRVCDAVRMMLATVLCCAMIVSLTACSQFGSEYTDNVNNSQTIDSVVGTVTSPTLRPNIHDDLVRIAVPAPIDANLAHARHAVAAMNLEEQVGQLIMAPLFAGTDPSTLHDVIAGQHIGSVLIIGNWTSGVASVRAATDVLQSYTPTQHRLLIATDQEGGLVQHLKGPGFDRIPSAVVQGTMTPDALRASAKVWANQLATAGIGIDLAPVAGTVTVDRASNAPIGALNRDFGLDANGNADHAIAFVEGMRDSGVGASVKHYPGLGAVTGNTDFTTDGILDVTTTANGPEISVFTQVIHESEPAMVMMSLATYQQIDSTAPAVFSPTIINGLLRTETGYDGVVTSDSLSAAALGGIAPDQLGVRLIEAGGDLACIGDNSYVQPIIEGLLARARTDESFARRVRQSAERVMTLKFRMGLAS</sequence>
<proteinExistence type="inferred from homology"/>
<comment type="caution">
    <text evidence="7">The sequence shown here is derived from an EMBL/GenBank/DDBJ whole genome shotgun (WGS) entry which is preliminary data.</text>
</comment>
<dbReference type="GO" id="GO:0005975">
    <property type="term" value="P:carbohydrate metabolic process"/>
    <property type="evidence" value="ECO:0007669"/>
    <property type="project" value="InterPro"/>
</dbReference>
<name>A0A261FXC2_9BIFI</name>
<comment type="catalytic activity">
    <reaction evidence="1">
        <text>Hydrolysis of terminal non-reducing N-acetyl-D-hexosamine residues in N-acetyl-beta-D-hexosaminides.</text>
        <dbReference type="EC" id="3.2.1.52"/>
    </reaction>
</comment>
<evidence type="ECO:0000313" key="8">
    <source>
        <dbReference type="Proteomes" id="UP000216074"/>
    </source>
</evidence>
<evidence type="ECO:0000256" key="5">
    <source>
        <dbReference type="ARBA" id="ARBA00023295"/>
    </source>
</evidence>
<dbReference type="InterPro" id="IPR050226">
    <property type="entry name" value="NagZ_Beta-hexosaminidase"/>
</dbReference>